<evidence type="ECO:0000313" key="5">
    <source>
        <dbReference type="Proteomes" id="UP000076727"/>
    </source>
</evidence>
<dbReference type="SMART" id="SM00827">
    <property type="entry name" value="PKS_AT"/>
    <property type="match status" value="1"/>
</dbReference>
<proteinExistence type="predicted"/>
<keyword evidence="2" id="KW-0597">Phosphoprotein</keyword>
<dbReference type="InterPro" id="IPR050091">
    <property type="entry name" value="PKS_NRPS_Biosynth_Enz"/>
</dbReference>
<dbReference type="GO" id="GO:0006633">
    <property type="term" value="P:fatty acid biosynthetic process"/>
    <property type="evidence" value="ECO:0007669"/>
    <property type="project" value="TreeGrafter"/>
</dbReference>
<dbReference type="SUPFAM" id="SSF55048">
    <property type="entry name" value="Probable ACP-binding domain of malonyl-CoA ACP transacylase"/>
    <property type="match status" value="1"/>
</dbReference>
<protein>
    <submittedName>
        <fullName evidence="4">FabD/lysophospholipase-like protein</fullName>
    </submittedName>
</protein>
<dbReference type="PANTHER" id="PTHR43775">
    <property type="entry name" value="FATTY ACID SYNTHASE"/>
    <property type="match status" value="1"/>
</dbReference>
<dbReference type="Gene3D" id="3.30.70.3290">
    <property type="match status" value="1"/>
</dbReference>
<dbReference type="InterPro" id="IPR016035">
    <property type="entry name" value="Acyl_Trfase/lysoPLipase"/>
</dbReference>
<dbReference type="Pfam" id="PF00698">
    <property type="entry name" value="Acyl_transf_1"/>
    <property type="match status" value="1"/>
</dbReference>
<dbReference type="GO" id="GO:0004312">
    <property type="term" value="F:fatty acid synthase activity"/>
    <property type="evidence" value="ECO:0007669"/>
    <property type="project" value="TreeGrafter"/>
</dbReference>
<reference evidence="4 5" key="1">
    <citation type="journal article" date="2016" name="Mol. Biol. Evol.">
        <title>Comparative Genomics of Early-Diverging Mushroom-Forming Fungi Provides Insights into the Origins of Lignocellulose Decay Capabilities.</title>
        <authorList>
            <person name="Nagy L.G."/>
            <person name="Riley R."/>
            <person name="Tritt A."/>
            <person name="Adam C."/>
            <person name="Daum C."/>
            <person name="Floudas D."/>
            <person name="Sun H."/>
            <person name="Yadav J.S."/>
            <person name="Pangilinan J."/>
            <person name="Larsson K.H."/>
            <person name="Matsuura K."/>
            <person name="Barry K."/>
            <person name="Labutti K."/>
            <person name="Kuo R."/>
            <person name="Ohm R.A."/>
            <person name="Bhattacharya S.S."/>
            <person name="Shirouzu T."/>
            <person name="Yoshinaga Y."/>
            <person name="Martin F.M."/>
            <person name="Grigoriev I.V."/>
            <person name="Hibbett D.S."/>
        </authorList>
    </citation>
    <scope>NUCLEOTIDE SEQUENCE [LARGE SCALE GENOMIC DNA]</scope>
    <source>
        <strain evidence="4 5">L-15889</strain>
    </source>
</reference>
<organism evidence="4 5">
    <name type="scientific">Daedalea quercina L-15889</name>
    <dbReference type="NCBI Taxonomy" id="1314783"/>
    <lineage>
        <taxon>Eukaryota</taxon>
        <taxon>Fungi</taxon>
        <taxon>Dikarya</taxon>
        <taxon>Basidiomycota</taxon>
        <taxon>Agaricomycotina</taxon>
        <taxon>Agaricomycetes</taxon>
        <taxon>Polyporales</taxon>
        <taxon>Fomitopsis</taxon>
    </lineage>
</organism>
<sequence>MPDGGSSTTVIAHVTPAAYTNTLKDPVAPFTSKRAQETEPGPVAAILGLSGDSAAAVEELRERYLRLLADDPEPGAKSLVDIAYGFDACRGPPEKYRAAVSGKSKEELVENLRSASIVAVPERSRKVIYLFSGQGGQCYGMGGALYRAVPTFREAVDQCQETLVSWGFTDMLPFIEGASRSNESSPILEAEHTALFVLEYALARMWTAWGVRADVVLGQSLGEYTALVWSGVLSLEDGLKLVWQRARMARERCARDSSGMLVITADRRVVEDMIRGFDGLSMVCYNCDTNAIVGGDLEQIMLMEKICQEKRWWCRRVAVPYAFHTSCMNPILDELLNLGKAVTLSLPVTPVVSAVNGVVVEAGDASVVTSEYFAHHARRPVLFQQSIDSLVARDAELASEGIWLELGPHTTILPLIKIHGAVQEGSVQVGSMRRGEVGEEVLCQTLARLYCAGAPADWPSIFQELAGIARK</sequence>
<feature type="domain" description="Malonyl-CoA:ACP transacylase (MAT)" evidence="3">
    <location>
        <begin position="130"/>
        <end position="436"/>
    </location>
</feature>
<accession>A0A165T767</accession>
<keyword evidence="5" id="KW-1185">Reference proteome</keyword>
<keyword evidence="1" id="KW-0596">Phosphopantetheine</keyword>
<dbReference type="Gene3D" id="3.30.70.250">
    <property type="entry name" value="Malonyl-CoA ACP transacylase, ACP-binding"/>
    <property type="match status" value="1"/>
</dbReference>
<name>A0A165T767_9APHY</name>
<dbReference type="AlphaFoldDB" id="A0A165T767"/>
<dbReference type="InterPro" id="IPR016036">
    <property type="entry name" value="Malonyl_transacylase_ACP-bd"/>
</dbReference>
<evidence type="ECO:0000259" key="3">
    <source>
        <dbReference type="SMART" id="SM00827"/>
    </source>
</evidence>
<dbReference type="SUPFAM" id="SSF52151">
    <property type="entry name" value="FabD/lysophospholipase-like"/>
    <property type="match status" value="1"/>
</dbReference>
<dbReference type="PANTHER" id="PTHR43775:SF37">
    <property type="entry name" value="SI:DKEY-61P9.11"/>
    <property type="match status" value="1"/>
</dbReference>
<evidence type="ECO:0000313" key="4">
    <source>
        <dbReference type="EMBL" id="KZT73024.1"/>
    </source>
</evidence>
<dbReference type="STRING" id="1314783.A0A165T767"/>
<gene>
    <name evidence="4" type="ORF">DAEQUDRAFT_722122</name>
</gene>
<dbReference type="InterPro" id="IPR014043">
    <property type="entry name" value="Acyl_transferase_dom"/>
</dbReference>
<evidence type="ECO:0000256" key="1">
    <source>
        <dbReference type="ARBA" id="ARBA00022450"/>
    </source>
</evidence>
<dbReference type="InterPro" id="IPR001227">
    <property type="entry name" value="Ac_transferase_dom_sf"/>
</dbReference>
<dbReference type="Gene3D" id="3.40.366.10">
    <property type="entry name" value="Malonyl-Coenzyme A Acyl Carrier Protein, domain 2"/>
    <property type="match status" value="1"/>
</dbReference>
<dbReference type="OrthoDB" id="2795681at2759"/>
<evidence type="ECO:0000256" key="2">
    <source>
        <dbReference type="ARBA" id="ARBA00022553"/>
    </source>
</evidence>
<dbReference type="EMBL" id="KV429038">
    <property type="protein sequence ID" value="KZT73024.1"/>
    <property type="molecule type" value="Genomic_DNA"/>
</dbReference>
<dbReference type="Proteomes" id="UP000076727">
    <property type="component" value="Unassembled WGS sequence"/>
</dbReference>